<sequence length="266" mass="28779">MRGSGTIGRCSTSRGSRCEGHVSVAVPTDVGVVVLAGGRGRRLEPFTSLFPKPLVPIGELPILEILLRQLEHAGFDEVTISLGHLGELIEAYLATARHASSLQVRTVREVEPLGTAGALRLVAPCPADLLVVNGDVLTDLDVADVLATHRRTGAAMTVTVQRRTFPIEFGVVDVDGDRLLRIREKPEYELACAIGVNVYGPAAQRIARRDGPVDFDEVVAELLDAGEEVAVHRFDGYWADIGRPEDHERAQREFAERRAAILPGPS</sequence>
<dbReference type="InterPro" id="IPR005835">
    <property type="entry name" value="NTP_transferase_dom"/>
</dbReference>
<dbReference type="AlphaFoldDB" id="A0A5Q2RKG2"/>
<name>A0A5Q2RKG2_9ACTN</name>
<dbReference type="EMBL" id="CP045851">
    <property type="protein sequence ID" value="QGG96323.1"/>
    <property type="molecule type" value="Genomic_DNA"/>
</dbReference>
<evidence type="ECO:0000259" key="1">
    <source>
        <dbReference type="Pfam" id="PF00483"/>
    </source>
</evidence>
<dbReference type="Gene3D" id="3.90.550.10">
    <property type="entry name" value="Spore Coat Polysaccharide Biosynthesis Protein SpsA, Chain A"/>
    <property type="match status" value="1"/>
</dbReference>
<dbReference type="KEGG" id="atq:GH723_15135"/>
<dbReference type="SUPFAM" id="SSF53448">
    <property type="entry name" value="Nucleotide-diphospho-sugar transferases"/>
    <property type="match status" value="1"/>
</dbReference>
<dbReference type="InterPro" id="IPR029044">
    <property type="entry name" value="Nucleotide-diphossugar_trans"/>
</dbReference>
<keyword evidence="2" id="KW-0808">Transferase</keyword>
<dbReference type="Pfam" id="PF00483">
    <property type="entry name" value="NTP_transferase"/>
    <property type="match status" value="1"/>
</dbReference>
<gene>
    <name evidence="2" type="ORF">GH723_15135</name>
</gene>
<proteinExistence type="predicted"/>
<organism evidence="2 3">
    <name type="scientific">Actinomarinicola tropica</name>
    <dbReference type="NCBI Taxonomy" id="2789776"/>
    <lineage>
        <taxon>Bacteria</taxon>
        <taxon>Bacillati</taxon>
        <taxon>Actinomycetota</taxon>
        <taxon>Acidimicrobiia</taxon>
        <taxon>Acidimicrobiales</taxon>
        <taxon>Iamiaceae</taxon>
        <taxon>Actinomarinicola</taxon>
    </lineage>
</organism>
<feature type="domain" description="Nucleotidyl transferase" evidence="1">
    <location>
        <begin position="33"/>
        <end position="254"/>
    </location>
</feature>
<accession>A0A5Q2RKG2</accession>
<dbReference type="PANTHER" id="PTHR22572">
    <property type="entry name" value="SUGAR-1-PHOSPHATE GUANYL TRANSFERASE"/>
    <property type="match status" value="1"/>
</dbReference>
<dbReference type="GO" id="GO:0016740">
    <property type="term" value="F:transferase activity"/>
    <property type="evidence" value="ECO:0007669"/>
    <property type="project" value="UniProtKB-KW"/>
</dbReference>
<evidence type="ECO:0000313" key="3">
    <source>
        <dbReference type="Proteomes" id="UP000334019"/>
    </source>
</evidence>
<keyword evidence="3" id="KW-1185">Reference proteome</keyword>
<reference evidence="2 3" key="1">
    <citation type="submission" date="2019-11" db="EMBL/GenBank/DDBJ databases">
        <authorList>
            <person name="He Y."/>
        </authorList>
    </citation>
    <scope>NUCLEOTIDE SEQUENCE [LARGE SCALE GENOMIC DNA]</scope>
    <source>
        <strain evidence="2 3">SCSIO 58843</strain>
    </source>
</reference>
<dbReference type="Proteomes" id="UP000334019">
    <property type="component" value="Chromosome"/>
</dbReference>
<protein>
    <submittedName>
        <fullName evidence="2">NTP transferase domain-containing protein</fullName>
    </submittedName>
</protein>
<dbReference type="InterPro" id="IPR050486">
    <property type="entry name" value="Mannose-1P_guanyltransferase"/>
</dbReference>
<evidence type="ECO:0000313" key="2">
    <source>
        <dbReference type="EMBL" id="QGG96323.1"/>
    </source>
</evidence>